<comment type="similarity">
    <text evidence="10">Belongs to the paired homeobox family. Unc-4 subfamily.</text>
</comment>
<organism evidence="15 16">
    <name type="scientific">Musca domestica</name>
    <name type="common">House fly</name>
    <dbReference type="NCBI Taxonomy" id="7370"/>
    <lineage>
        <taxon>Eukaryota</taxon>
        <taxon>Metazoa</taxon>
        <taxon>Ecdysozoa</taxon>
        <taxon>Arthropoda</taxon>
        <taxon>Hexapoda</taxon>
        <taxon>Insecta</taxon>
        <taxon>Pterygota</taxon>
        <taxon>Neoptera</taxon>
        <taxon>Endopterygota</taxon>
        <taxon>Diptera</taxon>
        <taxon>Brachycera</taxon>
        <taxon>Muscomorpha</taxon>
        <taxon>Muscoidea</taxon>
        <taxon>Muscidae</taxon>
        <taxon>Musca</taxon>
    </lineage>
</organism>
<evidence type="ECO:0000256" key="11">
    <source>
        <dbReference type="PROSITE-ProRule" id="PRU00108"/>
    </source>
</evidence>
<dbReference type="PANTHER" id="PTHR46799:SF1">
    <property type="entry name" value="HOMEOBOX PROTEIN UNC-4 HOMOLOG"/>
    <property type="match status" value="1"/>
</dbReference>
<feature type="compositionally biased region" description="Low complexity" evidence="13">
    <location>
        <begin position="378"/>
        <end position="395"/>
    </location>
</feature>
<evidence type="ECO:0000259" key="14">
    <source>
        <dbReference type="PROSITE" id="PS50071"/>
    </source>
</evidence>
<sequence length="485" mass="52381">MVLEQQTQQPAAQQHPPSPQHHPNIPQLHHSPLARQLSPVSPANPSNNGNSSNGIVPPNMPSEALHPTAALQLYAAAAQLAPGGVRVPPWNPFLQFGVPGVFGGAPFLGRPRFEANGPQNAAAAAQMAASNAFANLTGLSAAMRNVSAAQTTAAAAVASAAIQHRLMIGNRQNMPPTGPPSEGSNDDAGFSADGDDESSAAKRRRSRTNFNSWQLEELERAFSASHYPDIFMREALAMRLDLKESRVAVWFQNRRAKVRKREHTKKGPGRPAHNAQPQTCSGEPIPPNELKAKERARRRKKLAKAIDRQARKLQAKGITVDLEALKAEYISQHKANGTFSDSDLEDDSIQIDVVGGTESDDECDDFDFRSPRGSDMANNSYSPSGSPNGLGSPMSNGGGIDTSRDEDNNSNHQQMHMQMHLPNGSEGCDVKPFLFPGRATNFQIKLQNTSSSSSSPSPNHHQQTSPISIRRSNPFSIESLLFNNT</sequence>
<keyword evidence="4" id="KW-0524">Neurogenesis</keyword>
<dbReference type="InterPro" id="IPR017970">
    <property type="entry name" value="Homeobox_CS"/>
</dbReference>
<feature type="region of interest" description="Disordered" evidence="13">
    <location>
        <begin position="447"/>
        <end position="472"/>
    </location>
</feature>
<dbReference type="VEuPathDB" id="VectorBase:MDOMA2_015265"/>
<dbReference type="eggNOG" id="KOG0490">
    <property type="taxonomic scope" value="Eukaryota"/>
</dbReference>
<dbReference type="PROSITE" id="PS50071">
    <property type="entry name" value="HOMEOBOX_2"/>
    <property type="match status" value="1"/>
</dbReference>
<dbReference type="OrthoDB" id="6159439at2759"/>
<keyword evidence="3" id="KW-0221">Differentiation</keyword>
<feature type="compositionally biased region" description="Basic residues" evidence="13">
    <location>
        <begin position="259"/>
        <end position="268"/>
    </location>
</feature>
<keyword evidence="15" id="KW-1185">Reference proteome</keyword>
<feature type="region of interest" description="Disordered" evidence="13">
    <location>
        <begin position="170"/>
        <end position="207"/>
    </location>
</feature>
<feature type="region of interest" description="Disordered" evidence="13">
    <location>
        <begin position="1"/>
        <end position="63"/>
    </location>
</feature>
<evidence type="ECO:0000256" key="9">
    <source>
        <dbReference type="ARBA" id="ARBA00023242"/>
    </source>
</evidence>
<evidence type="ECO:0000256" key="8">
    <source>
        <dbReference type="ARBA" id="ARBA00023163"/>
    </source>
</evidence>
<dbReference type="GO" id="GO:0003677">
    <property type="term" value="F:DNA binding"/>
    <property type="evidence" value="ECO:0007669"/>
    <property type="project" value="UniProtKB-KW"/>
</dbReference>
<dbReference type="RefSeq" id="XP_011293660.2">
    <property type="nucleotide sequence ID" value="XM_011295358.3"/>
</dbReference>
<keyword evidence="6 11" id="KW-0238">DNA-binding</keyword>
<feature type="domain" description="Homeobox" evidence="14">
    <location>
        <begin position="201"/>
        <end position="261"/>
    </location>
</feature>
<feature type="compositionally biased region" description="Low complexity" evidence="13">
    <location>
        <begin position="1"/>
        <end position="27"/>
    </location>
</feature>
<dbReference type="InterPro" id="IPR009057">
    <property type="entry name" value="Homeodomain-like_sf"/>
</dbReference>
<feature type="compositionally biased region" description="Low complexity" evidence="13">
    <location>
        <begin position="448"/>
        <end position="465"/>
    </location>
</feature>
<evidence type="ECO:0000256" key="1">
    <source>
        <dbReference type="ARBA" id="ARBA00004123"/>
    </source>
</evidence>
<keyword evidence="9 11" id="KW-0539">Nucleus</keyword>
<evidence type="ECO:0000256" key="2">
    <source>
        <dbReference type="ARBA" id="ARBA00022473"/>
    </source>
</evidence>
<dbReference type="STRING" id="7370.A0A1I8M1V2"/>
<reference evidence="16" key="1">
    <citation type="submission" date="2025-08" db="UniProtKB">
        <authorList>
            <consortium name="RefSeq"/>
        </authorList>
    </citation>
    <scope>IDENTIFICATION</scope>
    <source>
        <strain evidence="16">Aabys</strain>
        <tissue evidence="16">Whole body</tissue>
    </source>
</reference>
<keyword evidence="8" id="KW-0804">Transcription</keyword>
<evidence type="ECO:0000256" key="5">
    <source>
        <dbReference type="ARBA" id="ARBA00023015"/>
    </source>
</evidence>
<evidence type="ECO:0000256" key="13">
    <source>
        <dbReference type="SAM" id="MobiDB-lite"/>
    </source>
</evidence>
<evidence type="ECO:0000256" key="3">
    <source>
        <dbReference type="ARBA" id="ARBA00022782"/>
    </source>
</evidence>
<evidence type="ECO:0000256" key="6">
    <source>
        <dbReference type="ARBA" id="ARBA00023125"/>
    </source>
</evidence>
<dbReference type="PROSITE" id="PS00027">
    <property type="entry name" value="HOMEOBOX_1"/>
    <property type="match status" value="1"/>
</dbReference>
<evidence type="ECO:0000256" key="7">
    <source>
        <dbReference type="ARBA" id="ARBA00023155"/>
    </source>
</evidence>
<dbReference type="PANTHER" id="PTHR46799">
    <property type="entry name" value="HOMEOBOX PROTEIN UNC-4 HOMOLOG"/>
    <property type="match status" value="1"/>
</dbReference>
<feature type="compositionally biased region" description="Low complexity" evidence="13">
    <location>
        <begin position="38"/>
        <end position="57"/>
    </location>
</feature>
<gene>
    <name evidence="16" type="primary">LOC101900504</name>
</gene>
<name>A0A9J7ICM7_MUSDO</name>
<comment type="subcellular location">
    <subcellularLocation>
        <location evidence="1 11 12">Nucleus</location>
    </subcellularLocation>
</comment>
<keyword evidence="5" id="KW-0805">Transcription regulation</keyword>
<dbReference type="Pfam" id="PF00046">
    <property type="entry name" value="Homeodomain"/>
    <property type="match status" value="1"/>
</dbReference>
<dbReference type="SUPFAM" id="SSF46689">
    <property type="entry name" value="Homeodomain-like"/>
    <property type="match status" value="1"/>
</dbReference>
<dbReference type="VEuPathDB" id="VectorBase:MDOA000388"/>
<evidence type="ECO:0000256" key="12">
    <source>
        <dbReference type="RuleBase" id="RU000682"/>
    </source>
</evidence>
<feature type="region of interest" description="Disordered" evidence="13">
    <location>
        <begin position="355"/>
        <end position="410"/>
    </location>
</feature>
<keyword evidence="2" id="KW-0217">Developmental protein</keyword>
<dbReference type="Gene3D" id="1.10.10.60">
    <property type="entry name" value="Homeodomain-like"/>
    <property type="match status" value="1"/>
</dbReference>
<proteinExistence type="inferred from homology"/>
<protein>
    <submittedName>
        <fullName evidence="16">Homeobox protein unc-4</fullName>
    </submittedName>
</protein>
<dbReference type="GeneID" id="101900504"/>
<evidence type="ECO:0000313" key="16">
    <source>
        <dbReference type="RefSeq" id="XP_011293660.2"/>
    </source>
</evidence>
<dbReference type="SMART" id="SM00389">
    <property type="entry name" value="HOX"/>
    <property type="match status" value="1"/>
</dbReference>
<feature type="DNA-binding region" description="Homeobox" evidence="11">
    <location>
        <begin position="203"/>
        <end position="262"/>
    </location>
</feature>
<dbReference type="Proteomes" id="UP001652621">
    <property type="component" value="Unplaced"/>
</dbReference>
<dbReference type="InterPro" id="IPR001356">
    <property type="entry name" value="HD"/>
</dbReference>
<evidence type="ECO:0000256" key="10">
    <source>
        <dbReference type="ARBA" id="ARBA00038351"/>
    </source>
</evidence>
<evidence type="ECO:0000313" key="15">
    <source>
        <dbReference type="Proteomes" id="UP001652621"/>
    </source>
</evidence>
<keyword evidence="7 11" id="KW-0371">Homeobox</keyword>
<dbReference type="CDD" id="cd00086">
    <property type="entry name" value="homeodomain"/>
    <property type="match status" value="1"/>
</dbReference>
<evidence type="ECO:0000256" key="4">
    <source>
        <dbReference type="ARBA" id="ARBA00022902"/>
    </source>
</evidence>
<accession>A0A9J7ICM7</accession>
<feature type="region of interest" description="Disordered" evidence="13">
    <location>
        <begin position="259"/>
        <end position="300"/>
    </location>
</feature>